<gene>
    <name evidence="2" type="ORF">ISN45_Aa01g023710</name>
</gene>
<dbReference type="Proteomes" id="UP000694240">
    <property type="component" value="Chromosome 6"/>
</dbReference>
<evidence type="ECO:0000313" key="2">
    <source>
        <dbReference type="EMBL" id="KAG7593580.1"/>
    </source>
</evidence>
<accession>A0A8T2C591</accession>
<dbReference type="Pfam" id="PF12937">
    <property type="entry name" value="F-box-like"/>
    <property type="match status" value="1"/>
</dbReference>
<sequence>MEKSGETPKWETLDRNILSFIFNKLDAMDLIMGASRVCISWFVASHDKSLWQTVDLAKLQQVVVSYSPESRDKERPVVYYNHRVDDDEIERGLSFRNVLVNFYQCLHGEVEKGRSLREVLIEITKLSGTAPKNLFFNSHSYIKEKDLIFAAQRMPNIEKLVLPRWCYHNKKSFRFAFSIWKNLKTLIIAHDHNLNGGFEFQAVGENCINLTNLKYLGYLHEYNAEQIVRCFQKLMRLSLRCSFLCVRGVLSLINGLQNHVILNLTHCVFHDVALLRQNVPAIGPIPSDDLVQAATQKLDKFIKCSNDCSFCKGWWERLTLTSLDKSRWHPYDKDWQNDEIEEFVF</sequence>
<dbReference type="PANTHER" id="PTHR38926:SF58">
    <property type="entry name" value="F-BOX DOMAIN-CONTAINING PROTEIN"/>
    <property type="match status" value="1"/>
</dbReference>
<evidence type="ECO:0000313" key="3">
    <source>
        <dbReference type="Proteomes" id="UP000694240"/>
    </source>
</evidence>
<dbReference type="InterPro" id="IPR001810">
    <property type="entry name" value="F-box_dom"/>
</dbReference>
<dbReference type="PANTHER" id="PTHR38926">
    <property type="entry name" value="F-BOX DOMAIN CONTAINING PROTEIN, EXPRESSED"/>
    <property type="match status" value="1"/>
</dbReference>
<dbReference type="EMBL" id="JAEFBK010000006">
    <property type="protein sequence ID" value="KAG7593580.1"/>
    <property type="molecule type" value="Genomic_DNA"/>
</dbReference>
<name>A0A8T2C591_9BRAS</name>
<keyword evidence="3" id="KW-1185">Reference proteome</keyword>
<dbReference type="AlphaFoldDB" id="A0A8T2C591"/>
<protein>
    <submittedName>
        <fullName evidence="2">F-box-like domain superfamily</fullName>
    </submittedName>
</protein>
<feature type="domain" description="F-box" evidence="1">
    <location>
        <begin position="17"/>
        <end position="56"/>
    </location>
</feature>
<proteinExistence type="predicted"/>
<evidence type="ECO:0000259" key="1">
    <source>
        <dbReference type="Pfam" id="PF12937"/>
    </source>
</evidence>
<organism evidence="2 3">
    <name type="scientific">Arabidopsis thaliana x Arabidopsis arenosa</name>
    <dbReference type="NCBI Taxonomy" id="1240361"/>
    <lineage>
        <taxon>Eukaryota</taxon>
        <taxon>Viridiplantae</taxon>
        <taxon>Streptophyta</taxon>
        <taxon>Embryophyta</taxon>
        <taxon>Tracheophyta</taxon>
        <taxon>Spermatophyta</taxon>
        <taxon>Magnoliopsida</taxon>
        <taxon>eudicotyledons</taxon>
        <taxon>Gunneridae</taxon>
        <taxon>Pentapetalae</taxon>
        <taxon>rosids</taxon>
        <taxon>malvids</taxon>
        <taxon>Brassicales</taxon>
        <taxon>Brassicaceae</taxon>
        <taxon>Camelineae</taxon>
        <taxon>Arabidopsis</taxon>
    </lineage>
</organism>
<comment type="caution">
    <text evidence="2">The sequence shown here is derived from an EMBL/GenBank/DDBJ whole genome shotgun (WGS) entry which is preliminary data.</text>
</comment>
<reference evidence="2 3" key="1">
    <citation type="submission" date="2020-12" db="EMBL/GenBank/DDBJ databases">
        <title>Concerted genomic and epigenomic changes stabilize Arabidopsis allopolyploids.</title>
        <authorList>
            <person name="Chen Z."/>
        </authorList>
    </citation>
    <scope>NUCLEOTIDE SEQUENCE [LARGE SCALE GENOMIC DNA]</scope>
    <source>
        <strain evidence="2">Allo738</strain>
        <tissue evidence="2">Leaf</tissue>
    </source>
</reference>